<dbReference type="EMBL" id="CP001298">
    <property type="protein sequence ID" value="ACK86093.1"/>
    <property type="molecule type" value="Genomic_DNA"/>
</dbReference>
<gene>
    <name evidence="3" type="ordered locus">Mchl_5332</name>
</gene>
<feature type="coiled-coil region" evidence="1">
    <location>
        <begin position="129"/>
        <end position="163"/>
    </location>
</feature>
<sequence length="393" mass="43020">MSPHDFNPAKPFPFVGTDAVTGTAALALRHRCSPIAPLKERHAGAIKTSVVRHPHAYRTGRQGATCRPVTIPKGPFWRVQASDSDLSSFRRCRCTGIQTGAQPPEPCREPSAVRLCFEPRSAAMPDLALKNAMARRDGLATKIEQLNQRVHDLKAEIKAIDEWVDMWHAFAEGGAPTALISTEAAEHSKNKERDSATEPVDSGKTERTRATGNPKKEAVAAEALEIIRAFGSPVSRADLYEELAQRGMPITGKDPEQVLSTMLWRAQKQGVPIVRLRSGGYWLADEPHMESGYDPLIGEVLGEDGGQDTVDDNTDDDEVPSPDDLRDAQIMSDADAEHENIMRAERQRALPPAPPSYDDDDEEPPLPTPPPPPPPDDDDLTPPPPRRTTNPFA</sequence>
<protein>
    <recommendedName>
        <fullName evidence="5">HTH HARE-type domain-containing protein</fullName>
    </recommendedName>
</protein>
<reference evidence="4" key="1">
    <citation type="submission" date="2008-12" db="EMBL/GenBank/DDBJ databases">
        <title>Complete sequence of chromosome of Methylobacterium chloromethanicum CM4.</title>
        <authorList>
            <consortium name="US DOE Joint Genome Institute"/>
            <person name="Lucas S."/>
            <person name="Copeland A."/>
            <person name="Lapidus A."/>
            <person name="Glavina del Rio T."/>
            <person name="Dalin E."/>
            <person name="Tice H."/>
            <person name="Bruce D."/>
            <person name="Goodwin L."/>
            <person name="Pitluck S."/>
            <person name="Chertkov O."/>
            <person name="Brettin T."/>
            <person name="Detter J.C."/>
            <person name="Han C."/>
            <person name="Larimer F."/>
            <person name="Land M."/>
            <person name="Hauser L."/>
            <person name="Kyrpides N."/>
            <person name="Mikhailova N."/>
            <person name="Marx C."/>
            <person name="Richardson P."/>
        </authorList>
    </citation>
    <scope>NUCLEOTIDE SEQUENCE [LARGE SCALE GENOMIC DNA]</scope>
    <source>
        <strain evidence="4">CM4 / NCIMB 13688</strain>
    </source>
</reference>
<accession>B7KWL6</accession>
<reference evidence="3 4" key="2">
    <citation type="journal article" date="2012" name="J. Bacteriol.">
        <title>Complete genome sequences of six strains of the genus Methylobacterium.</title>
        <authorList>
            <person name="Marx C.J."/>
            <person name="Bringel F."/>
            <person name="Chistoserdova L."/>
            <person name="Moulin L."/>
            <person name="Farhan Ul Haque M."/>
            <person name="Fleischman D.E."/>
            <person name="Gruffaz C."/>
            <person name="Jourand P."/>
            <person name="Knief C."/>
            <person name="Lee M.C."/>
            <person name="Muller E.E."/>
            <person name="Nadalig T."/>
            <person name="Peyraud R."/>
            <person name="Roselli S."/>
            <person name="Russ L."/>
            <person name="Goodwin L.A."/>
            <person name="Ivanova N."/>
            <person name="Kyrpides N."/>
            <person name="Lajus A."/>
            <person name="Land M.L."/>
            <person name="Medigue C."/>
            <person name="Mikhailova N."/>
            <person name="Nolan M."/>
            <person name="Woyke T."/>
            <person name="Stolyar S."/>
            <person name="Vorholt J.A."/>
            <person name="Vuilleumier S."/>
        </authorList>
    </citation>
    <scope>NUCLEOTIDE SEQUENCE [LARGE SCALE GENOMIC DNA]</scope>
    <source>
        <strain evidence="4">CM4 / NCIMB 13688</strain>
    </source>
</reference>
<dbReference type="HOGENOM" id="CLU_701720_0_0_5"/>
<feature type="compositionally biased region" description="Basic and acidic residues" evidence="2">
    <location>
        <begin position="335"/>
        <end position="348"/>
    </location>
</feature>
<keyword evidence="1" id="KW-0175">Coiled coil</keyword>
<evidence type="ECO:0000256" key="1">
    <source>
        <dbReference type="SAM" id="Coils"/>
    </source>
</evidence>
<dbReference type="Proteomes" id="UP000002385">
    <property type="component" value="Chromosome"/>
</dbReference>
<feature type="compositionally biased region" description="Acidic residues" evidence="2">
    <location>
        <begin position="301"/>
        <end position="321"/>
    </location>
</feature>
<feature type="compositionally biased region" description="Pro residues" evidence="2">
    <location>
        <begin position="365"/>
        <end position="374"/>
    </location>
</feature>
<evidence type="ECO:0008006" key="5">
    <source>
        <dbReference type="Google" id="ProtNLM"/>
    </source>
</evidence>
<evidence type="ECO:0000313" key="3">
    <source>
        <dbReference type="EMBL" id="ACK86093.1"/>
    </source>
</evidence>
<proteinExistence type="predicted"/>
<feature type="region of interest" description="Disordered" evidence="2">
    <location>
        <begin position="184"/>
        <end position="216"/>
    </location>
</feature>
<feature type="region of interest" description="Disordered" evidence="2">
    <location>
        <begin position="293"/>
        <end position="393"/>
    </location>
</feature>
<evidence type="ECO:0000313" key="4">
    <source>
        <dbReference type="Proteomes" id="UP000002385"/>
    </source>
</evidence>
<evidence type="ECO:0000256" key="2">
    <source>
        <dbReference type="SAM" id="MobiDB-lite"/>
    </source>
</evidence>
<name>B7KWL6_METC4</name>
<dbReference type="AlphaFoldDB" id="B7KWL6"/>
<organism evidence="3 4">
    <name type="scientific">Methylorubrum extorquens (strain CM4 / NCIMB 13688)</name>
    <name type="common">Methylobacterium extorquens</name>
    <dbReference type="NCBI Taxonomy" id="440085"/>
    <lineage>
        <taxon>Bacteria</taxon>
        <taxon>Pseudomonadati</taxon>
        <taxon>Pseudomonadota</taxon>
        <taxon>Alphaproteobacteria</taxon>
        <taxon>Hyphomicrobiales</taxon>
        <taxon>Methylobacteriaceae</taxon>
        <taxon>Methylorubrum</taxon>
    </lineage>
</organism>
<dbReference type="KEGG" id="mch:Mchl_5332"/>